<evidence type="ECO:0000313" key="2">
    <source>
        <dbReference type="WBParaSite" id="L893_g2205.t1"/>
    </source>
</evidence>
<organism evidence="1 2">
    <name type="scientific">Steinernema glaseri</name>
    <dbReference type="NCBI Taxonomy" id="37863"/>
    <lineage>
        <taxon>Eukaryota</taxon>
        <taxon>Metazoa</taxon>
        <taxon>Ecdysozoa</taxon>
        <taxon>Nematoda</taxon>
        <taxon>Chromadorea</taxon>
        <taxon>Rhabditida</taxon>
        <taxon>Tylenchina</taxon>
        <taxon>Panagrolaimomorpha</taxon>
        <taxon>Strongyloidoidea</taxon>
        <taxon>Steinernematidae</taxon>
        <taxon>Steinernema</taxon>
    </lineage>
</organism>
<proteinExistence type="predicted"/>
<evidence type="ECO:0000313" key="1">
    <source>
        <dbReference type="Proteomes" id="UP000095287"/>
    </source>
</evidence>
<accession>A0A1I7Z1S9</accession>
<keyword evidence="1" id="KW-1185">Reference proteome</keyword>
<sequence length="356" mass="40887">MNGAPLVFYERVFSNIRKLTLEEASELSGTFGKRAQCAYLGYASYSVAVEDGSEVSGHVRIECSKRELHKPEEIDAVPKKFVRAVSIYMEDAKNENVCRNVVKRFPYGIYVCVLRSSFINKAWIDFACRLKALKTIMICYKLEDDSLRLFKKLVDCGNLLLLHTYEDACEGGMMEVLKSLLCQDQFEELEIKNDGEIPCKGYVVRELLQFWSQNNEKLRGKHLFVLEKCEDSVKQLEEFVIHRKLSALVPRLLSTPGIISVPECLSLLGIQWALKRCSKEECDAVDKYYRQHHKIIANPSCVYKFEEGQRCDLRRLYISFECTSGRDIEEIRPASHTGHDQLSLMRGTGLLHLVFD</sequence>
<name>A0A1I7Z1S9_9BILA</name>
<dbReference type="WBParaSite" id="L893_g2205.t1">
    <property type="protein sequence ID" value="L893_g2205.t1"/>
    <property type="gene ID" value="L893_g2205"/>
</dbReference>
<protein>
    <submittedName>
        <fullName evidence="2">NB-ARC domain-containing protein</fullName>
    </submittedName>
</protein>
<dbReference type="Proteomes" id="UP000095287">
    <property type="component" value="Unplaced"/>
</dbReference>
<reference evidence="2" key="1">
    <citation type="submission" date="2016-11" db="UniProtKB">
        <authorList>
            <consortium name="WormBaseParasite"/>
        </authorList>
    </citation>
    <scope>IDENTIFICATION</scope>
</reference>
<dbReference type="AlphaFoldDB" id="A0A1I7Z1S9"/>